<reference evidence="1 2" key="1">
    <citation type="submission" date="2015-04" db="EMBL/GenBank/DDBJ databases">
        <authorList>
            <person name="Syromyatnikov M.Y."/>
            <person name="Popov V.N."/>
        </authorList>
    </citation>
    <scope>NUCLEOTIDE SEQUENCE [LARGE SCALE GENOMIC DNA]</scope>
    <source>
        <strain evidence="1 2">AH1</strain>
    </source>
</reference>
<protein>
    <submittedName>
        <fullName evidence="1">Uncharacterized protein</fullName>
    </submittedName>
</protein>
<dbReference type="Proteomes" id="UP000039437">
    <property type="component" value="Unassembled WGS sequence"/>
</dbReference>
<organism evidence="1 2">
    <name type="scientific">Staphylococcus aureus</name>
    <dbReference type="NCBI Taxonomy" id="1280"/>
    <lineage>
        <taxon>Bacteria</taxon>
        <taxon>Bacillati</taxon>
        <taxon>Bacillota</taxon>
        <taxon>Bacilli</taxon>
        <taxon>Bacillales</taxon>
        <taxon>Staphylococcaceae</taxon>
        <taxon>Staphylococcus</taxon>
    </lineage>
</organism>
<dbReference type="AlphaFoldDB" id="A0A0U1MGB7"/>
<evidence type="ECO:0000313" key="1">
    <source>
        <dbReference type="EMBL" id="CRI08372.1"/>
    </source>
</evidence>
<gene>
    <name evidence="1" type="ORF">BN1321_180029</name>
</gene>
<sequence>MCFCKLQKYDLFDLLFRGRSWIRQGSPELIKRVGGLSSSSTHTVYNNWQNKQ</sequence>
<dbReference type="EMBL" id="CVOQ01000010">
    <property type="protein sequence ID" value="CRI08372.1"/>
    <property type="molecule type" value="Genomic_DNA"/>
</dbReference>
<proteinExistence type="predicted"/>
<evidence type="ECO:0000313" key="2">
    <source>
        <dbReference type="Proteomes" id="UP000039437"/>
    </source>
</evidence>
<name>A0A0U1MGB7_STAAU</name>
<accession>A0A0U1MGB7</accession>